<proteinExistence type="predicted"/>
<evidence type="ECO:0000256" key="1">
    <source>
        <dbReference type="SAM" id="MobiDB-lite"/>
    </source>
</evidence>
<feature type="transmembrane region" description="Helical" evidence="2">
    <location>
        <begin position="57"/>
        <end position="76"/>
    </location>
</feature>
<evidence type="ECO:0000256" key="2">
    <source>
        <dbReference type="SAM" id="Phobius"/>
    </source>
</evidence>
<protein>
    <submittedName>
        <fullName evidence="3">Uncharacterized protein</fullName>
    </submittedName>
</protein>
<feature type="region of interest" description="Disordered" evidence="1">
    <location>
        <begin position="83"/>
        <end position="106"/>
    </location>
</feature>
<dbReference type="Proteomes" id="UP000267408">
    <property type="component" value="Unassembled WGS sequence"/>
</dbReference>
<keyword evidence="2" id="KW-0812">Transmembrane</keyword>
<feature type="compositionally biased region" description="Basic residues" evidence="1">
    <location>
        <begin position="290"/>
        <end position="299"/>
    </location>
</feature>
<feature type="region of interest" description="Disordered" evidence="1">
    <location>
        <begin position="241"/>
        <end position="343"/>
    </location>
</feature>
<sequence>MVRSGSVRSGRVSDPKEGLSDQLFTICAMTIQRGAHARGDDEQPPHGHRAVGERRRLVALWGVVAVLAAGGVWVVATSHQRSTASGVPGADKSASPAAAAGQPAQPLTESQSFLAERYFPAQRAYEYDNYRARRSAAREGAECRAVQNDKTRDVLAELDCQGWMGIALTRSDQPVVSSVTVLRFSDAAVAARALPTVREKAADFEFTYPDGLLAPAGTARPMTATKVELVGHHITLTVSRYLDQRTGGAPTNSSPPATGPPRPSRANRSCGCRAARPTPPSSASQPPSRSRPRRSHPHALVRAVVARSSAPAASASTAASANTAAAPNGSATPPSTLPAPMPR</sequence>
<organism evidence="3 4">
    <name type="scientific">Kitasatospora cineracea</name>
    <dbReference type="NCBI Taxonomy" id="88074"/>
    <lineage>
        <taxon>Bacteria</taxon>
        <taxon>Bacillati</taxon>
        <taxon>Actinomycetota</taxon>
        <taxon>Actinomycetes</taxon>
        <taxon>Kitasatosporales</taxon>
        <taxon>Streptomycetaceae</taxon>
        <taxon>Kitasatospora</taxon>
    </lineage>
</organism>
<keyword evidence="2" id="KW-1133">Transmembrane helix</keyword>
<evidence type="ECO:0000313" key="4">
    <source>
        <dbReference type="Proteomes" id="UP000267408"/>
    </source>
</evidence>
<reference evidence="3 4" key="1">
    <citation type="submission" date="2018-11" db="EMBL/GenBank/DDBJ databases">
        <title>Sequencing the genomes of 1000 actinobacteria strains.</title>
        <authorList>
            <person name="Klenk H.-P."/>
        </authorList>
    </citation>
    <scope>NUCLEOTIDE SEQUENCE [LARGE SCALE GENOMIC DNA]</scope>
    <source>
        <strain evidence="3 4">DSM 44780</strain>
    </source>
</reference>
<dbReference type="EMBL" id="RJVJ01000003">
    <property type="protein sequence ID" value="ROR35350.1"/>
    <property type="molecule type" value="Genomic_DNA"/>
</dbReference>
<gene>
    <name evidence="3" type="ORF">EDD39_7008</name>
</gene>
<feature type="compositionally biased region" description="Low complexity" evidence="1">
    <location>
        <begin position="273"/>
        <end position="288"/>
    </location>
</feature>
<accession>A0A8G1U9I6</accession>
<dbReference type="AlphaFoldDB" id="A0A8G1U9I6"/>
<evidence type="ECO:0000313" key="3">
    <source>
        <dbReference type="EMBL" id="ROR35350.1"/>
    </source>
</evidence>
<comment type="caution">
    <text evidence="3">The sequence shown here is derived from an EMBL/GenBank/DDBJ whole genome shotgun (WGS) entry which is preliminary data.</text>
</comment>
<keyword evidence="2" id="KW-0472">Membrane</keyword>
<feature type="compositionally biased region" description="Low complexity" evidence="1">
    <location>
        <begin position="302"/>
        <end position="334"/>
    </location>
</feature>
<feature type="compositionally biased region" description="Low complexity" evidence="1">
    <location>
        <begin position="88"/>
        <end position="106"/>
    </location>
</feature>
<name>A0A8G1U9I6_9ACTN</name>